<dbReference type="STRING" id="1348774.AB433_04645"/>
<dbReference type="SUPFAM" id="SSF51126">
    <property type="entry name" value="Pectin lyase-like"/>
    <property type="match status" value="2"/>
</dbReference>
<organism evidence="2 3">
    <name type="scientific">Croceicoccus naphthovorans</name>
    <dbReference type="NCBI Taxonomy" id="1348774"/>
    <lineage>
        <taxon>Bacteria</taxon>
        <taxon>Pseudomonadati</taxon>
        <taxon>Pseudomonadota</taxon>
        <taxon>Alphaproteobacteria</taxon>
        <taxon>Sphingomonadales</taxon>
        <taxon>Erythrobacteraceae</taxon>
        <taxon>Croceicoccus</taxon>
    </lineage>
</organism>
<evidence type="ECO:0000256" key="1">
    <source>
        <dbReference type="ARBA" id="ARBA00022729"/>
    </source>
</evidence>
<dbReference type="SUPFAM" id="SSF103515">
    <property type="entry name" value="Autotransporter"/>
    <property type="match status" value="1"/>
</dbReference>
<sequence>MSMNTNELTKGHSGNSAAQISRKNLFGLLVTASASAIALTAAPAAAQVAITDDTPVANPGPDGVTSAAGVTQTVSNGDNIEFENNTSDGATVTLGGTHINTDTTDEDVVVFVDNGENNITINVLETGVLRGVNGVIFYEGDGAVIVNDGLIEGTGDADEGVIYFDRDADGTLNSITNNGTITSVNGATIGIDTLLGNDPSSGTIGDEEGIARVQITNAGTISNTNGDDTNGDNDAINFNGDPGTTGGVARGCVEGETILCQVELELVNSGTISAARDSSSNAAIRVESDAVISGTITNQAAGEITGASNAIAISGAHADHDLAISNGLIEGTSSSGIWITGAGVSVENLATGTITGGDEGILIEGSVISVNQGDITLDNVAVAADGIGVVNSGVIGGGEAGIAFGENAAGGIVTNNAGGVVTGGTGITSASGGMIINDGTVEGTSGAAIAFSGDDDATVTLGANSTTTGATSAIAFSGTGVHTVNITVGASVTGGVSGSATGTADSLVLSGTGDGGTLTVTDFEDVTVSGGDFTIGSASTGFGDGIVVNGGSLFFNGSSTGGVNATAGTFGGSGTIAGDVTIAGGATLAPGDDGVGTLAIGGDLILSDTSILAYDLGNPLNPASSDLVTVGGDLTLDGVLRVSDAGGFGAGVYRLIDYTGSLTDNGLTVDVLPDGFDLGGGTIQTAVDGQVNLVMAGDVADIQFFDGSDMAADGAIDGGDGAWNLSSTNWTNAAGDTNAAWAGAFAVFQGTAGTVTLGDDIEATGFQFLTDGYVITSGAGANTIELVDAASGVRAGSGIEATIEAALVGAGGLNKMEGGNLFLTGDNTYTGDTTISGGAIVLDGSMVSDVSILSGAMLTGTGTSTGSVNVAGGAILSPGSDGIGTLTVGDVTFAAGSFFDVDVLTDGSSDMLSATGAAQIDGGTVRVLASETDFAASTDYTILKASGGVAGTFGDVTTDLVFLDPTLSYSGDAVVLNLSRNDVDFEVIGVTANQIAVGAALDGLGDNALTDALVTLDEETALYAYDQLSGEMHASVRSVIADDQRVVRNSVLNHLSNGLPGSRVWGQAWVHDADTSFDGNASGVGRDGWGAMLGADSAWARA</sequence>
<keyword evidence="1" id="KW-0732">Signal</keyword>
<dbReference type="InterPro" id="IPR036709">
    <property type="entry name" value="Autotransporte_beta_dom_sf"/>
</dbReference>
<dbReference type="EMBL" id="CP011770">
    <property type="protein sequence ID" value="AKM09430.1"/>
    <property type="molecule type" value="Genomic_DNA"/>
</dbReference>
<proteinExistence type="predicted"/>
<accession>A0A0G3XCZ3</accession>
<dbReference type="PATRIC" id="fig|1348774.3.peg.976"/>
<dbReference type="InterPro" id="IPR006626">
    <property type="entry name" value="PbH1"/>
</dbReference>
<evidence type="ECO:0000313" key="3">
    <source>
        <dbReference type="Proteomes" id="UP000035287"/>
    </source>
</evidence>
<dbReference type="InterPro" id="IPR011050">
    <property type="entry name" value="Pectin_lyase_fold/virulence"/>
</dbReference>
<evidence type="ECO:0008006" key="4">
    <source>
        <dbReference type="Google" id="ProtNLM"/>
    </source>
</evidence>
<reference evidence="2 3" key="1">
    <citation type="submission" date="2015-06" db="EMBL/GenBank/DDBJ databases">
        <authorList>
            <person name="Zeng Y."/>
            <person name="Huang Y."/>
        </authorList>
    </citation>
    <scope>NUCLEOTIDE SEQUENCE [LARGE SCALE GENOMIC DNA]</scope>
    <source>
        <strain evidence="2 3">PQ-2</strain>
    </source>
</reference>
<dbReference type="NCBIfam" id="TIGR02601">
    <property type="entry name" value="autotrns_rpt"/>
    <property type="match status" value="1"/>
</dbReference>
<name>A0A0G3XCZ3_9SPHN</name>
<evidence type="ECO:0000313" key="2">
    <source>
        <dbReference type="EMBL" id="AKM09430.1"/>
    </source>
</evidence>
<gene>
    <name evidence="2" type="ORF">AB433_04645</name>
</gene>
<dbReference type="Pfam" id="PF12951">
    <property type="entry name" value="PATR"/>
    <property type="match status" value="1"/>
</dbReference>
<keyword evidence="3" id="KW-1185">Reference proteome</keyword>
<protein>
    <recommendedName>
        <fullName evidence="4">Autotransporter domain-containing protein</fullName>
    </recommendedName>
</protein>
<dbReference type="SMART" id="SM00710">
    <property type="entry name" value="PbH1"/>
    <property type="match status" value="5"/>
</dbReference>
<dbReference type="Proteomes" id="UP000035287">
    <property type="component" value="Chromosome"/>
</dbReference>
<dbReference type="AlphaFoldDB" id="A0A0G3XCZ3"/>
<dbReference type="InterPro" id="IPR013425">
    <property type="entry name" value="Autotrns_rpt"/>
</dbReference>
<dbReference type="KEGG" id="cna:AB433_04645"/>